<dbReference type="SUPFAM" id="SSF53850">
    <property type="entry name" value="Periplasmic binding protein-like II"/>
    <property type="match status" value="1"/>
</dbReference>
<dbReference type="InterPro" id="IPR050490">
    <property type="entry name" value="Bact_solute-bd_prot1"/>
</dbReference>
<dbReference type="PANTHER" id="PTHR43649:SF31">
    <property type="entry name" value="SN-GLYCEROL-3-PHOSPHATE-BINDING PERIPLASMIC PROTEIN UGPB"/>
    <property type="match status" value="1"/>
</dbReference>
<comment type="similarity">
    <text evidence="2">Belongs to the bacterial solute-binding protein 1 family.</text>
</comment>
<keyword evidence="3" id="KW-0813">Transport</keyword>
<evidence type="ECO:0000313" key="6">
    <source>
        <dbReference type="Proteomes" id="UP001144313"/>
    </source>
</evidence>
<dbReference type="AlphaFoldDB" id="A0A9W6LH64"/>
<accession>A0A9W6LH64</accession>
<evidence type="ECO:0000256" key="4">
    <source>
        <dbReference type="ARBA" id="ARBA00022729"/>
    </source>
</evidence>
<evidence type="ECO:0000256" key="1">
    <source>
        <dbReference type="ARBA" id="ARBA00004196"/>
    </source>
</evidence>
<proteinExistence type="inferred from homology"/>
<reference evidence="5" key="1">
    <citation type="submission" date="2022-12" db="EMBL/GenBank/DDBJ databases">
        <title>Reference genome sequencing for broad-spectrum identification of bacterial and archaeal isolates by mass spectrometry.</title>
        <authorList>
            <person name="Sekiguchi Y."/>
            <person name="Tourlousse D.M."/>
        </authorList>
    </citation>
    <scope>NUCLEOTIDE SEQUENCE</scope>
    <source>
        <strain evidence="5">LLR39Z86</strain>
    </source>
</reference>
<comment type="subcellular location">
    <subcellularLocation>
        <location evidence="1">Cell envelope</location>
    </subcellularLocation>
</comment>
<dbReference type="InterPro" id="IPR006059">
    <property type="entry name" value="SBP"/>
</dbReference>
<dbReference type="PROSITE" id="PS51318">
    <property type="entry name" value="TAT"/>
    <property type="match status" value="1"/>
</dbReference>
<gene>
    <name evidence="5" type="ORF">GALLR39Z86_31680</name>
</gene>
<organism evidence="5 6">
    <name type="scientific">Glycomyces algeriensis</name>
    <dbReference type="NCBI Taxonomy" id="256037"/>
    <lineage>
        <taxon>Bacteria</taxon>
        <taxon>Bacillati</taxon>
        <taxon>Actinomycetota</taxon>
        <taxon>Actinomycetes</taxon>
        <taxon>Glycomycetales</taxon>
        <taxon>Glycomycetaceae</taxon>
        <taxon>Glycomyces</taxon>
    </lineage>
</organism>
<comment type="caution">
    <text evidence="5">The sequence shown here is derived from an EMBL/GenBank/DDBJ whole genome shotgun (WGS) entry which is preliminary data.</text>
</comment>
<dbReference type="RefSeq" id="WP_270113645.1">
    <property type="nucleotide sequence ID" value="NZ_BAAAOL010000017.1"/>
</dbReference>
<dbReference type="InterPro" id="IPR006311">
    <property type="entry name" value="TAT_signal"/>
</dbReference>
<evidence type="ECO:0000256" key="2">
    <source>
        <dbReference type="ARBA" id="ARBA00008520"/>
    </source>
</evidence>
<dbReference type="EMBL" id="BSDT01000001">
    <property type="protein sequence ID" value="GLI43318.1"/>
    <property type="molecule type" value="Genomic_DNA"/>
</dbReference>
<sequence length="456" mass="48265">MRGSLGTTASQAALSKTELSRRALMRGTALGAAAAAGAGALSACAPSAGGSDGGKTTLTVMAPENEIDIKAAEAALGLKIKRVEVDTTKLTAMLASGTAPDLVRGLGAVETPYIVARDLALPLDDYFAKSELLKEDDIDPINDVWRYDGSAQGKGPRYGLAKDYSQDAMIWYNTALFDAAGVDYLSDTEPVTYDQWLDLGKQLTQKDGDTTSVYGLSAGGLGLFITMVNMTASAGGSLFAADLGSLDFSSPEGQQALSWYLDYARARVGFSPVEPNPDGWDWPPYQTGRLAMSWSGYWFGGSIAAEPALAETSRFAPAPVMGAERISPCFGATGYWIPKASKNHDDAWKLFEWFMGGQPAKDRAAGGWGLPSLLSLRADLPTGTPAQAQALTVQDAEADYFKVLTFTPYVKVEALDAVLNQYLPDAINDGTSAAALADTLNNDMNALIDEGKELVK</sequence>
<evidence type="ECO:0008006" key="7">
    <source>
        <dbReference type="Google" id="ProtNLM"/>
    </source>
</evidence>
<keyword evidence="4" id="KW-0732">Signal</keyword>
<dbReference type="GO" id="GO:0030313">
    <property type="term" value="C:cell envelope"/>
    <property type="evidence" value="ECO:0007669"/>
    <property type="project" value="UniProtKB-SubCell"/>
</dbReference>
<name>A0A9W6LH64_9ACTN</name>
<evidence type="ECO:0000313" key="5">
    <source>
        <dbReference type="EMBL" id="GLI43318.1"/>
    </source>
</evidence>
<keyword evidence="6" id="KW-1185">Reference proteome</keyword>
<dbReference type="Pfam" id="PF01547">
    <property type="entry name" value="SBP_bac_1"/>
    <property type="match status" value="1"/>
</dbReference>
<protein>
    <recommendedName>
        <fullName evidence="7">Multiple sugar transport system substrate-binding protein</fullName>
    </recommendedName>
</protein>
<evidence type="ECO:0000256" key="3">
    <source>
        <dbReference type="ARBA" id="ARBA00022448"/>
    </source>
</evidence>
<dbReference type="Gene3D" id="3.40.190.10">
    <property type="entry name" value="Periplasmic binding protein-like II"/>
    <property type="match status" value="1"/>
</dbReference>
<dbReference type="Proteomes" id="UP001144313">
    <property type="component" value="Unassembled WGS sequence"/>
</dbReference>
<dbReference type="PANTHER" id="PTHR43649">
    <property type="entry name" value="ARABINOSE-BINDING PROTEIN-RELATED"/>
    <property type="match status" value="1"/>
</dbReference>